<feature type="region of interest" description="Disordered" evidence="7">
    <location>
        <begin position="96"/>
        <end position="193"/>
    </location>
</feature>
<reference evidence="10 11" key="1">
    <citation type="journal article" date="2016" name="Nat. Commun.">
        <title>Ectomycorrhizal ecology is imprinted in the genome of the dominant symbiotic fungus Cenococcum geophilum.</title>
        <authorList>
            <consortium name="DOE Joint Genome Institute"/>
            <person name="Peter M."/>
            <person name="Kohler A."/>
            <person name="Ohm R.A."/>
            <person name="Kuo A."/>
            <person name="Krutzmann J."/>
            <person name="Morin E."/>
            <person name="Arend M."/>
            <person name="Barry K.W."/>
            <person name="Binder M."/>
            <person name="Choi C."/>
            <person name="Clum A."/>
            <person name="Copeland A."/>
            <person name="Grisel N."/>
            <person name="Haridas S."/>
            <person name="Kipfer T."/>
            <person name="LaButti K."/>
            <person name="Lindquist E."/>
            <person name="Lipzen A."/>
            <person name="Maire R."/>
            <person name="Meier B."/>
            <person name="Mihaltcheva S."/>
            <person name="Molinier V."/>
            <person name="Murat C."/>
            <person name="Poggeler S."/>
            <person name="Quandt C.A."/>
            <person name="Sperisen C."/>
            <person name="Tritt A."/>
            <person name="Tisserant E."/>
            <person name="Crous P.W."/>
            <person name="Henrissat B."/>
            <person name="Nehls U."/>
            <person name="Egli S."/>
            <person name="Spatafora J.W."/>
            <person name="Grigoriev I.V."/>
            <person name="Martin F.M."/>
        </authorList>
    </citation>
    <scope>NUCLEOTIDE SEQUENCE [LARGE SCALE GENOMIC DNA]</scope>
    <source>
        <strain evidence="10 11">CBS 459.81</strain>
    </source>
</reference>
<dbReference type="PANTHER" id="PTHR15180">
    <property type="entry name" value="GENERAL TRANSCRIPTION FACTOR 3C POLYPEPTIDE 1"/>
    <property type="match status" value="1"/>
</dbReference>
<name>A0A8E2E1P2_9PEZI</name>
<dbReference type="GO" id="GO:0005634">
    <property type="term" value="C:nucleus"/>
    <property type="evidence" value="ECO:0007669"/>
    <property type="project" value="UniProtKB-SubCell"/>
</dbReference>
<evidence type="ECO:0000256" key="3">
    <source>
        <dbReference type="ARBA" id="ARBA00023125"/>
    </source>
</evidence>
<evidence type="ECO:0000313" key="11">
    <source>
        <dbReference type="Proteomes" id="UP000250266"/>
    </source>
</evidence>
<evidence type="ECO:0000256" key="6">
    <source>
        <dbReference type="SAM" id="Coils"/>
    </source>
</evidence>
<keyword evidence="5" id="KW-0539">Nucleus</keyword>
<dbReference type="GO" id="GO:0003677">
    <property type="term" value="F:DNA binding"/>
    <property type="evidence" value="ECO:0007669"/>
    <property type="project" value="UniProtKB-KW"/>
</dbReference>
<feature type="region of interest" description="Disordered" evidence="7">
    <location>
        <begin position="1239"/>
        <end position="1289"/>
    </location>
</feature>
<dbReference type="OrthoDB" id="5403573at2759"/>
<feature type="domain" description="Transcription factor tau subunit sfc3/Tfc3 C-terminal" evidence="9">
    <location>
        <begin position="2101"/>
        <end position="2565"/>
    </location>
</feature>
<feature type="compositionally biased region" description="Basic and acidic residues" evidence="7">
    <location>
        <begin position="967"/>
        <end position="983"/>
    </location>
</feature>
<feature type="region of interest" description="Disordered" evidence="7">
    <location>
        <begin position="933"/>
        <end position="1091"/>
    </location>
</feature>
<dbReference type="Pfam" id="PF04182">
    <property type="entry name" value="B-block_TFIIIC"/>
    <property type="match status" value="1"/>
</dbReference>
<feature type="coiled-coil region" evidence="6">
    <location>
        <begin position="689"/>
        <end position="716"/>
    </location>
</feature>
<feature type="compositionally biased region" description="Basic residues" evidence="7">
    <location>
        <begin position="1618"/>
        <end position="1627"/>
    </location>
</feature>
<feature type="compositionally biased region" description="Polar residues" evidence="7">
    <location>
        <begin position="987"/>
        <end position="1010"/>
    </location>
</feature>
<dbReference type="GO" id="GO:0000127">
    <property type="term" value="C:transcription factor TFIIIC complex"/>
    <property type="evidence" value="ECO:0007669"/>
    <property type="project" value="InterPro"/>
</dbReference>
<feature type="compositionally biased region" description="Basic residues" evidence="7">
    <location>
        <begin position="844"/>
        <end position="853"/>
    </location>
</feature>
<organism evidence="10 11">
    <name type="scientific">Lepidopterella palustris CBS 459.81</name>
    <dbReference type="NCBI Taxonomy" id="1314670"/>
    <lineage>
        <taxon>Eukaryota</taxon>
        <taxon>Fungi</taxon>
        <taxon>Dikarya</taxon>
        <taxon>Ascomycota</taxon>
        <taxon>Pezizomycotina</taxon>
        <taxon>Dothideomycetes</taxon>
        <taxon>Pleosporomycetidae</taxon>
        <taxon>Mytilinidiales</taxon>
        <taxon>Argynnaceae</taxon>
        <taxon>Lepidopterella</taxon>
    </lineage>
</organism>
<dbReference type="InterPro" id="IPR007309">
    <property type="entry name" value="TFIIIC_Bblock-bd"/>
</dbReference>
<evidence type="ECO:0000256" key="1">
    <source>
        <dbReference type="ARBA" id="ARBA00004123"/>
    </source>
</evidence>
<keyword evidence="11" id="KW-1185">Reference proteome</keyword>
<feature type="compositionally biased region" description="Low complexity" evidence="7">
    <location>
        <begin position="146"/>
        <end position="155"/>
    </location>
</feature>
<evidence type="ECO:0000256" key="5">
    <source>
        <dbReference type="ARBA" id="ARBA00023242"/>
    </source>
</evidence>
<feature type="region of interest" description="Disordered" evidence="7">
    <location>
        <begin position="2220"/>
        <end position="2242"/>
    </location>
</feature>
<dbReference type="InterPro" id="IPR035625">
    <property type="entry name" value="Tfc3-like_eWH"/>
</dbReference>
<dbReference type="InterPro" id="IPR017956">
    <property type="entry name" value="AT_hook_DNA-bd_motif"/>
</dbReference>
<evidence type="ECO:0000313" key="10">
    <source>
        <dbReference type="EMBL" id="OCK75536.1"/>
    </source>
</evidence>
<dbReference type="InterPro" id="IPR044210">
    <property type="entry name" value="Tfc3-like"/>
</dbReference>
<evidence type="ECO:0000256" key="4">
    <source>
        <dbReference type="ARBA" id="ARBA00023163"/>
    </source>
</evidence>
<evidence type="ECO:0000256" key="7">
    <source>
        <dbReference type="SAM" id="MobiDB-lite"/>
    </source>
</evidence>
<dbReference type="CDD" id="cd16169">
    <property type="entry name" value="Tau138_eWH"/>
    <property type="match status" value="1"/>
</dbReference>
<evidence type="ECO:0000256" key="2">
    <source>
        <dbReference type="ARBA" id="ARBA00022553"/>
    </source>
</evidence>
<feature type="compositionally biased region" description="Basic and acidic residues" evidence="7">
    <location>
        <begin position="96"/>
        <end position="111"/>
    </location>
</feature>
<feature type="region of interest" description="Disordered" evidence="7">
    <location>
        <begin position="2042"/>
        <end position="2076"/>
    </location>
</feature>
<feature type="region of interest" description="Disordered" evidence="7">
    <location>
        <begin position="1336"/>
        <end position="1357"/>
    </location>
</feature>
<dbReference type="InterPro" id="IPR046488">
    <property type="entry name" value="Sfc3/Tfc3_C"/>
</dbReference>
<keyword evidence="4" id="KW-0804">Transcription</keyword>
<feature type="compositionally biased region" description="Polar residues" evidence="7">
    <location>
        <begin position="1341"/>
        <end position="1357"/>
    </location>
</feature>
<feature type="compositionally biased region" description="Low complexity" evidence="7">
    <location>
        <begin position="933"/>
        <end position="946"/>
    </location>
</feature>
<dbReference type="EMBL" id="KV745304">
    <property type="protein sequence ID" value="OCK75536.1"/>
    <property type="molecule type" value="Genomic_DNA"/>
</dbReference>
<dbReference type="GO" id="GO:0006384">
    <property type="term" value="P:transcription initiation at RNA polymerase III promoter"/>
    <property type="evidence" value="ECO:0007669"/>
    <property type="project" value="InterPro"/>
</dbReference>
<feature type="compositionally biased region" description="Polar residues" evidence="7">
    <location>
        <begin position="653"/>
        <end position="664"/>
    </location>
</feature>
<feature type="compositionally biased region" description="Basic residues" evidence="7">
    <location>
        <begin position="2042"/>
        <end position="2057"/>
    </location>
</feature>
<dbReference type="SMART" id="SM00384">
    <property type="entry name" value="AT_hook"/>
    <property type="match status" value="5"/>
</dbReference>
<feature type="domain" description="B-block binding subunit of TFIIIC" evidence="8">
    <location>
        <begin position="229"/>
        <end position="295"/>
    </location>
</feature>
<proteinExistence type="predicted"/>
<feature type="region of interest" description="Disordered" evidence="7">
    <location>
        <begin position="1104"/>
        <end position="1181"/>
    </location>
</feature>
<sequence length="2680" mass="299928">MAKGFDGLIEFLLEEIALAGERGASSADFRRFVQTYYDQPDRNSGGLTFNGLQNAPLMSVVDQKLYEKVWQWLVQHPDIRIGDGRKKGWGLGEFENAERIEEPPFTDDRNESSANLGSGGDRDQAASDALPQQSSFQDVQLPTNAEEPSPSSISERIPHTQLDQSQNLAPESGLSKEGNHVHSDNTKLPASVTPAKVPVSTKLRIYANGERIWQAITGHGIDYKRLPYHEFVLLSMIASMGQAGIAQPDLTKATGQDKRSVPKRTDHLAEKGYIEKKTISMRGMRTSMCTHRRFLPKVAAKAKSDTSKDVFVDGKLVLENLIGFIYDLMKDIKLVSLVDLRRKLGIPKEKTWQGKALTNACLRLEGTGLIKRVKAKQAGTSDVWLRCIKLLREPNEEDSKALNFGQRAMPSAPMQGILEEDREGDEDLRDLDLEVDYGDWNNIDNNEHDEVEEIRRIPPQWVPDRPITNLIFRAIELGGESGFNTENIRNLTMGKFWRRPLEETLNKFADVWEENQPRHLQHFTVIRDTLITSEKRFIHYVYRTYDNFQKAVDLEKASWEAVRSVPAKKRTCRGHPPKNPIIKDSDVLDEWGFPLLSKKLFLGGDGSATLQDCRNSIREEASTHGKSWDKGLLYRIAVGERPYTPQPRKRGSSENQAGRDQSCVSDEPAYDDYGMPIARDQRQRNALRAAREAKRIRRAAEEIARKEAEIAAEIARKKVAAAAISAKRTRDAKVASRNSNTSLVEFSTANMVSRPEYRPAEIAMSKAQSLRTRKGGRPSKSALIMAASAPVTPSADHNKTQEIANAVPPEVTPSRPTKTEESITPRSHGQAVNGVSKQTPPQKIPKKRGRPRKNPVQPTSEREDIGIPLDASEVDVMQAESLKHGSNSERGSQVESTSGLNAVPTPQNDGPAISSSTPNQQLRSIALLALQSDSPAAVASSPARDAIPQSVPKKRGRPRKQQGPLELPKRPRLDLEGPEEYQHTRLRPQTSANSTGLIPINSPAQITSPPSSRPCRTATPIRDPLEPETTSRGRTRKKTWKTLEMEGAGASSNMRTPERGHRQARTAILEPSRAFGDGAADAESPIMTTNPVVESVEAPLCRADDGPIEISRADPVETISSQTEPRVAEHDNAEQETSSVDLVDTIPAIAESMEKESSGAKASKVGRPKAEGSQVSPEQFEKRVQEIMTQFTERPEPGLYINPYGTRKIGGRGRPRRALMAIFKFNRLNDFDWFKASALSEPPPSHPSQSSVERSLAQPRPGSKPQGDDSDGDSLMRHALPSPVGFCGPEEFDVPSAGLKRKARRLTMNNAPPPKRPRLGSQKTLEENLGLHQMQLEPVPGTSTNGTIPNDSSSTVPSIGAEGLVSNNQDSTAIAPATLAIARRSTSGTYQSSYLQDDQLPVPNAEVVREPPALPTPVKRKGVHLGGGSVNHLRNKIIFDILERCNGVYPGAQEIYTPFLAMWEQNVKAEATIPDRSTFNKTIKNLIDSGKIRNLTFSFQTPDGMPRSRRILTLPSVDPVSAVVKSLQKEMISKFPDHYVPTEVSELIRNGPRRGHHANYTLETDTFVEPLFPVANRLQERIEASIKARAERTKKAVEVRENVKRQRALRESMQSNNVKRKPGRPPRVRLDKLEDSYKPNQRTIARPDRSVSMLWQLDPTVQTAIKNDYENIFEQTEDGFSEPDYDEDEFGNLIILESDAESSASELSTECTGDEDDATTPLMSAGNASLLKSPNSAVVGCHIPPLGPTRSRPPTSLQIQKPFLFSMETPYPKLHYCDERFSTALTNPAIQFYPNLGVFSTEFSLNRDFGKTLNCPPKTWNVMFEQRLGPKDFDKDYEKTQITTLTDPDVRFYPSIGTFSTEFLVEKNARLTLWVNASKENFRARMPNSLQDITGLQLSAGMVKRPTTHEKDWTSIPKHRQFFTEVDDVLAWEQHHTWLPETKELRFINHSMPGEHITPTNMDFPDLDFSQFAMFDGNLQTADARKYRQRWIVYDEDFPQTPYQHDADQEVPEISEGGGRALHENMTQGPMPEIVPKRKRNRNPIRVPKPVKHKPRAPRGTQLGVKRGPYKKREAEPTSALTMGAMISKPPRKIPIKENTSSELDDEDMKKLIFAIVAVRVLAGGVDQKMNWVLATRVFSSQPNLRPVYLKQRGKALLVRYAGEIEKLMEEFQDRFISAYERGEVPSIHYFNVNEYAWDTVVDWAVNNISMPDTIQLAQPVQPVEPTPPPKLAEMPNPRQTSKPLKKIASLDVVTVDDPRDTYHRQATSHVLREQWLSGYSYAMPLHPHNSINASDDEDLMLAKSWIRANIGTPESYYDARMAHDKLSQLGESVTDAAITELYKAQVLKKKSRHVPGRNYEFSAPFLKKFRPHFELNDFQEAVEFKRQMDEAFKREADQDYDGDTTMADSHSSPSFTLTQHCKHGALIALSTLLAHNRITLIPRLPPVNSEFGAPLPRLSVWGFVENNYKAYTMDRDRLFWDIDVVPTSQYWFGNSLLTGPEEGGVEAAWKDLPSAPVPDPNDPKAKIPLWCDIYGGVMSEWWERAVSGIVQLAVCRAGINLENVVLAMGGKMDKWEIKVVVDWLLANGVLSEIHCGGLIAGEAWWAVCGTLEGRVLHRENGKPGYIQRMENPEYVSRRQMAAIKKKEREERLAASEAIMGEVGTSERVLRSRGKDGSWS</sequence>
<gene>
    <name evidence="10" type="ORF">K432DRAFT_429346</name>
</gene>
<dbReference type="PANTHER" id="PTHR15180:SF1">
    <property type="entry name" value="GENERAL TRANSCRIPTION FACTOR 3C POLYPEPTIDE 1"/>
    <property type="match status" value="1"/>
</dbReference>
<evidence type="ECO:0008006" key="12">
    <source>
        <dbReference type="Google" id="ProtNLM"/>
    </source>
</evidence>
<evidence type="ECO:0000259" key="9">
    <source>
        <dbReference type="Pfam" id="PF20222"/>
    </source>
</evidence>
<keyword evidence="3" id="KW-0238">DNA-binding</keyword>
<feature type="region of interest" description="Disordered" evidence="7">
    <location>
        <begin position="642"/>
        <end position="686"/>
    </location>
</feature>
<dbReference type="GO" id="GO:0042791">
    <property type="term" value="P:5S class rRNA transcription by RNA polymerase III"/>
    <property type="evidence" value="ECO:0007669"/>
    <property type="project" value="TreeGrafter"/>
</dbReference>
<accession>A0A8E2E1P2</accession>
<comment type="subcellular location">
    <subcellularLocation>
        <location evidence="1">Nucleus</location>
    </subcellularLocation>
</comment>
<keyword evidence="6" id="KW-0175">Coiled coil</keyword>
<feature type="region of interest" description="Disordered" evidence="7">
    <location>
        <begin position="882"/>
        <end position="920"/>
    </location>
</feature>
<feature type="compositionally biased region" description="Polar residues" evidence="7">
    <location>
        <begin position="130"/>
        <end position="143"/>
    </location>
</feature>
<feature type="compositionally biased region" description="Polar residues" evidence="7">
    <location>
        <begin position="888"/>
        <end position="920"/>
    </location>
</feature>
<dbReference type="Proteomes" id="UP000250266">
    <property type="component" value="Unassembled WGS sequence"/>
</dbReference>
<protein>
    <recommendedName>
        <fullName evidence="12">B-block binding subunit of TFIIIC domain-containing protein</fullName>
    </recommendedName>
</protein>
<dbReference type="Pfam" id="PF20222">
    <property type="entry name" value="DUF6581"/>
    <property type="match status" value="1"/>
</dbReference>
<keyword evidence="2" id="KW-0597">Phosphoprotein</keyword>
<feature type="region of interest" description="Disordered" evidence="7">
    <location>
        <begin position="1602"/>
        <end position="1630"/>
    </location>
</feature>
<feature type="region of interest" description="Disordered" evidence="7">
    <location>
        <begin position="789"/>
        <end position="870"/>
    </location>
</feature>
<evidence type="ECO:0000259" key="8">
    <source>
        <dbReference type="Pfam" id="PF04182"/>
    </source>
</evidence>